<reference evidence="1 2" key="1">
    <citation type="submission" date="2018-06" db="EMBL/GenBank/DDBJ databases">
        <title>Comparative genomics reveals the genomic features of Rhizophagus irregularis, R. cerebriforme, R. diaphanum and Gigaspora rosea, and their symbiotic lifestyle signature.</title>
        <authorList>
            <person name="Morin E."/>
            <person name="San Clemente H."/>
            <person name="Chen E.C.H."/>
            <person name="De La Providencia I."/>
            <person name="Hainaut M."/>
            <person name="Kuo A."/>
            <person name="Kohler A."/>
            <person name="Murat C."/>
            <person name="Tang N."/>
            <person name="Roy S."/>
            <person name="Loubradou J."/>
            <person name="Henrissat B."/>
            <person name="Grigoriev I.V."/>
            <person name="Corradi N."/>
            <person name="Roux C."/>
            <person name="Martin F.M."/>
        </authorList>
    </citation>
    <scope>NUCLEOTIDE SEQUENCE [LARGE SCALE GENOMIC DNA]</scope>
    <source>
        <strain evidence="1 2">DAOM 194757</strain>
    </source>
</reference>
<dbReference type="Proteomes" id="UP000266673">
    <property type="component" value="Unassembled WGS sequence"/>
</dbReference>
<comment type="caution">
    <text evidence="1">The sequence shown here is derived from an EMBL/GenBank/DDBJ whole genome shotgun (WGS) entry which is preliminary data.</text>
</comment>
<dbReference type="AlphaFoldDB" id="A0A397V9M4"/>
<dbReference type="EMBL" id="QKWP01000493">
    <property type="protein sequence ID" value="RIB19135.1"/>
    <property type="molecule type" value="Genomic_DNA"/>
</dbReference>
<sequence>MLIFGILFQYLYIYVFNYHIRKYLSKVVNFCNFGYSRDMKIKQTYNFQVFV</sequence>
<organism evidence="1 2">
    <name type="scientific">Gigaspora rosea</name>
    <dbReference type="NCBI Taxonomy" id="44941"/>
    <lineage>
        <taxon>Eukaryota</taxon>
        <taxon>Fungi</taxon>
        <taxon>Fungi incertae sedis</taxon>
        <taxon>Mucoromycota</taxon>
        <taxon>Glomeromycotina</taxon>
        <taxon>Glomeromycetes</taxon>
        <taxon>Diversisporales</taxon>
        <taxon>Gigasporaceae</taxon>
        <taxon>Gigaspora</taxon>
    </lineage>
</organism>
<name>A0A397V9M4_9GLOM</name>
<evidence type="ECO:0000313" key="2">
    <source>
        <dbReference type="Proteomes" id="UP000266673"/>
    </source>
</evidence>
<accession>A0A397V9M4</accession>
<gene>
    <name evidence="1" type="ORF">C2G38_2083802</name>
</gene>
<protein>
    <submittedName>
        <fullName evidence="1">Uncharacterized protein</fullName>
    </submittedName>
</protein>
<evidence type="ECO:0000313" key="1">
    <source>
        <dbReference type="EMBL" id="RIB19135.1"/>
    </source>
</evidence>
<proteinExistence type="predicted"/>
<keyword evidence="2" id="KW-1185">Reference proteome</keyword>